<evidence type="ECO:0000256" key="6">
    <source>
        <dbReference type="ARBA" id="ARBA00023132"/>
    </source>
</evidence>
<keyword evidence="3 8" id="KW-0509">mRNA transport</keyword>
<keyword evidence="2 8" id="KW-0813">Transport</keyword>
<reference evidence="11 12" key="1">
    <citation type="submission" date="2016-05" db="EMBL/GenBank/DDBJ databases">
        <title>Nuclear genome of Blastocystis sp. subtype 1 NandII.</title>
        <authorList>
            <person name="Gentekaki E."/>
            <person name="Curtis B."/>
            <person name="Stairs C."/>
            <person name="Eme L."/>
            <person name="Herman E."/>
            <person name="Klimes V."/>
            <person name="Arias M.C."/>
            <person name="Elias M."/>
            <person name="Hilliou F."/>
            <person name="Klute M."/>
            <person name="Malik S.-B."/>
            <person name="Pightling A."/>
            <person name="Rachubinski R."/>
            <person name="Salas D."/>
            <person name="Schlacht A."/>
            <person name="Suga H."/>
            <person name="Archibald J."/>
            <person name="Ball S.G."/>
            <person name="Clark G."/>
            <person name="Dacks J."/>
            <person name="Van Der Giezen M."/>
            <person name="Tsaousis A."/>
            <person name="Roger A."/>
        </authorList>
    </citation>
    <scope>NUCLEOTIDE SEQUENCE [LARGE SCALE GENOMIC DNA]</scope>
    <source>
        <strain evidence="12">ATCC 50177 / NandII</strain>
    </source>
</reference>
<keyword evidence="4" id="KW-0653">Protein transport</keyword>
<evidence type="ECO:0000256" key="5">
    <source>
        <dbReference type="ARBA" id="ARBA00023010"/>
    </source>
</evidence>
<keyword evidence="7 8" id="KW-0539">Nucleus</keyword>
<feature type="compositionally biased region" description="Polar residues" evidence="9">
    <location>
        <begin position="10"/>
        <end position="23"/>
    </location>
</feature>
<proteinExistence type="predicted"/>
<feature type="domain" description="RRM Nup35-type" evidence="10">
    <location>
        <begin position="138"/>
        <end position="216"/>
    </location>
</feature>
<dbReference type="PROSITE" id="PS51472">
    <property type="entry name" value="RRM_NUP35"/>
    <property type="match status" value="1"/>
</dbReference>
<feature type="compositionally biased region" description="Polar residues" evidence="9">
    <location>
        <begin position="42"/>
        <end position="66"/>
    </location>
</feature>
<dbReference type="GO" id="GO:0017056">
    <property type="term" value="F:structural constituent of nuclear pore"/>
    <property type="evidence" value="ECO:0007669"/>
    <property type="project" value="TreeGrafter"/>
</dbReference>
<dbReference type="GO" id="GO:0006999">
    <property type="term" value="P:nuclear pore organization"/>
    <property type="evidence" value="ECO:0007669"/>
    <property type="project" value="TreeGrafter"/>
</dbReference>
<comment type="subcellular location">
    <subcellularLocation>
        <location evidence="1">Nucleus</location>
        <location evidence="1">Nuclear pore complex</location>
    </subcellularLocation>
</comment>
<dbReference type="EMBL" id="LXWW01000320">
    <property type="protein sequence ID" value="OAO13797.1"/>
    <property type="molecule type" value="Genomic_DNA"/>
</dbReference>
<dbReference type="GO" id="GO:0006607">
    <property type="term" value="P:NLS-bearing protein import into nucleus"/>
    <property type="evidence" value="ECO:0007669"/>
    <property type="project" value="TreeGrafter"/>
</dbReference>
<keyword evidence="6 8" id="KW-0906">Nuclear pore complex</keyword>
<keyword evidence="12" id="KW-1185">Reference proteome</keyword>
<feature type="region of interest" description="Disordered" evidence="9">
    <location>
        <begin position="38"/>
        <end position="82"/>
    </location>
</feature>
<dbReference type="OrthoDB" id="3365060at2759"/>
<evidence type="ECO:0000256" key="1">
    <source>
        <dbReference type="ARBA" id="ARBA00004567"/>
    </source>
</evidence>
<evidence type="ECO:0000256" key="7">
    <source>
        <dbReference type="ARBA" id="ARBA00023242"/>
    </source>
</evidence>
<evidence type="ECO:0000256" key="9">
    <source>
        <dbReference type="SAM" id="MobiDB-lite"/>
    </source>
</evidence>
<accession>A0A196SCE7</accession>
<evidence type="ECO:0000313" key="12">
    <source>
        <dbReference type="Proteomes" id="UP000078348"/>
    </source>
</evidence>
<dbReference type="GO" id="GO:0003676">
    <property type="term" value="F:nucleic acid binding"/>
    <property type="evidence" value="ECO:0007669"/>
    <property type="project" value="InterPro"/>
</dbReference>
<evidence type="ECO:0000313" key="11">
    <source>
        <dbReference type="EMBL" id="OAO13797.1"/>
    </source>
</evidence>
<evidence type="ECO:0000256" key="8">
    <source>
        <dbReference type="PROSITE-ProRule" id="PRU00804"/>
    </source>
</evidence>
<dbReference type="InterPro" id="IPR007846">
    <property type="entry name" value="RRM_NUP35_dom"/>
</dbReference>
<dbReference type="Gene3D" id="3.30.70.330">
    <property type="match status" value="1"/>
</dbReference>
<dbReference type="SUPFAM" id="SSF54928">
    <property type="entry name" value="RNA-binding domain, RBD"/>
    <property type="match status" value="1"/>
</dbReference>
<comment type="caution">
    <text evidence="11">The sequence shown here is derived from an EMBL/GenBank/DDBJ whole genome shotgun (WGS) entry which is preliminary data.</text>
</comment>
<dbReference type="STRING" id="478820.A0A196SCE7"/>
<dbReference type="InterPro" id="IPR035979">
    <property type="entry name" value="RBD_domain_sf"/>
</dbReference>
<gene>
    <name evidence="11" type="ORF">AV274_4472</name>
</gene>
<evidence type="ECO:0000256" key="4">
    <source>
        <dbReference type="ARBA" id="ARBA00022927"/>
    </source>
</evidence>
<dbReference type="GO" id="GO:0044615">
    <property type="term" value="C:nuclear pore nuclear basket"/>
    <property type="evidence" value="ECO:0007669"/>
    <property type="project" value="TreeGrafter"/>
</dbReference>
<dbReference type="Pfam" id="PF05172">
    <property type="entry name" value="RRM_Nup35"/>
    <property type="match status" value="1"/>
</dbReference>
<dbReference type="GO" id="GO:0044613">
    <property type="term" value="C:nuclear pore central transport channel"/>
    <property type="evidence" value="ECO:0007669"/>
    <property type="project" value="TreeGrafter"/>
</dbReference>
<dbReference type="PANTHER" id="PTHR21527">
    <property type="entry name" value="NUCLEOPORIN NUP35"/>
    <property type="match status" value="1"/>
</dbReference>
<feature type="region of interest" description="Disordered" evidence="9">
    <location>
        <begin position="1"/>
        <end position="26"/>
    </location>
</feature>
<protein>
    <recommendedName>
        <fullName evidence="10">RRM Nup35-type domain-containing protein</fullName>
    </recommendedName>
</protein>
<organism evidence="11 12">
    <name type="scientific">Blastocystis sp. subtype 1 (strain ATCC 50177 / NandII)</name>
    <dbReference type="NCBI Taxonomy" id="478820"/>
    <lineage>
        <taxon>Eukaryota</taxon>
        <taxon>Sar</taxon>
        <taxon>Stramenopiles</taxon>
        <taxon>Bigyra</taxon>
        <taxon>Opalozoa</taxon>
        <taxon>Opalinata</taxon>
        <taxon>Blastocystidae</taxon>
        <taxon>Blastocystis</taxon>
    </lineage>
</organism>
<dbReference type="InterPro" id="IPR012677">
    <property type="entry name" value="Nucleotide-bd_a/b_plait_sf"/>
</dbReference>
<dbReference type="PANTHER" id="PTHR21527:SF6">
    <property type="entry name" value="NUCLEOPORIN NUP35"/>
    <property type="match status" value="1"/>
</dbReference>
<dbReference type="AlphaFoldDB" id="A0A196SCE7"/>
<dbReference type="Proteomes" id="UP000078348">
    <property type="component" value="Unassembled WGS sequence"/>
</dbReference>
<keyword evidence="5" id="KW-0811">Translocation</keyword>
<dbReference type="GO" id="GO:0005543">
    <property type="term" value="F:phospholipid binding"/>
    <property type="evidence" value="ECO:0007669"/>
    <property type="project" value="TreeGrafter"/>
</dbReference>
<sequence length="264" mass="30185">MMASMDNRQDVNLSNTTTTSQNLPPILPTSKLLQAKREESALNRQRFGQQKNEMNTDALSRKNSSVRYRKNSLPPTNNIYDPDTYSLHHEDAFPKGNDTVMGRSVAETDMKSMSRGDGVYYPEYIANSKSISFHEDDNDDTTWVRVFGYYPEDVSTLMEELQRCGYIANIRSTASNFMFVQFYTQLEVEKAMALNGSRVCGHYIGVVRCNKEEVGEVGASELNKNRSSYMDRRDYMVKENEIYKKAPVKRLSICSMVSSWLFGV</sequence>
<name>A0A196SCE7_BLAHN</name>
<evidence type="ECO:0000256" key="3">
    <source>
        <dbReference type="ARBA" id="ARBA00022816"/>
    </source>
</evidence>
<evidence type="ECO:0000259" key="10">
    <source>
        <dbReference type="PROSITE" id="PS51472"/>
    </source>
</evidence>
<dbReference type="GO" id="GO:0051028">
    <property type="term" value="P:mRNA transport"/>
    <property type="evidence" value="ECO:0007669"/>
    <property type="project" value="UniProtKB-UniRule"/>
</dbReference>
<evidence type="ECO:0000256" key="2">
    <source>
        <dbReference type="ARBA" id="ARBA00022448"/>
    </source>
</evidence>